<organism evidence="1 2">
    <name type="scientific">Cotesia glomerata</name>
    <name type="common">Lepidopteran parasitic wasp</name>
    <name type="synonym">Apanteles glomeratus</name>
    <dbReference type="NCBI Taxonomy" id="32391"/>
    <lineage>
        <taxon>Eukaryota</taxon>
        <taxon>Metazoa</taxon>
        <taxon>Ecdysozoa</taxon>
        <taxon>Arthropoda</taxon>
        <taxon>Hexapoda</taxon>
        <taxon>Insecta</taxon>
        <taxon>Pterygota</taxon>
        <taxon>Neoptera</taxon>
        <taxon>Endopterygota</taxon>
        <taxon>Hymenoptera</taxon>
        <taxon>Apocrita</taxon>
        <taxon>Ichneumonoidea</taxon>
        <taxon>Braconidae</taxon>
        <taxon>Microgastrinae</taxon>
        <taxon>Cotesia</taxon>
    </lineage>
</organism>
<dbReference type="Proteomes" id="UP000826195">
    <property type="component" value="Unassembled WGS sequence"/>
</dbReference>
<reference evidence="1 2" key="1">
    <citation type="journal article" date="2021" name="J. Hered.">
        <title>A chromosome-level genome assembly of the parasitoid wasp, Cotesia glomerata (Hymenoptera: Braconidae).</title>
        <authorList>
            <person name="Pinto B.J."/>
            <person name="Weis J.J."/>
            <person name="Gamble T."/>
            <person name="Ode P.J."/>
            <person name="Paul R."/>
            <person name="Zaspel J.M."/>
        </authorList>
    </citation>
    <scope>NUCLEOTIDE SEQUENCE [LARGE SCALE GENOMIC DNA]</scope>
    <source>
        <strain evidence="1">CgM1</strain>
    </source>
</reference>
<protein>
    <submittedName>
        <fullName evidence="1">Uncharacterized protein</fullName>
    </submittedName>
</protein>
<accession>A0AAV7HZ34</accession>
<proteinExistence type="predicted"/>
<gene>
    <name evidence="1" type="ORF">KQX54_000637</name>
</gene>
<keyword evidence="2" id="KW-1185">Reference proteome</keyword>
<dbReference type="EMBL" id="JAHXZJ010002655">
    <property type="protein sequence ID" value="KAH0537483.1"/>
    <property type="molecule type" value="Genomic_DNA"/>
</dbReference>
<evidence type="ECO:0000313" key="2">
    <source>
        <dbReference type="Proteomes" id="UP000826195"/>
    </source>
</evidence>
<name>A0AAV7HZ34_COTGL</name>
<evidence type="ECO:0000313" key="1">
    <source>
        <dbReference type="EMBL" id="KAH0537483.1"/>
    </source>
</evidence>
<sequence length="233" mass="27203">MRESLPKIWSFKRLPRTTFQKPWSKKRKTWRCVKRDLSTFVLEQKLELAQPCPLLGQGITMILKDAEEPLDRLELLKKLADAGKLMSLQLLFSVNKTRFTSFIRRKPDRENKSRKVVIEKSERDKKTCTSNISKFLLKTGRQDRPVPARTLNWRGSEYEIGELISEPKKQVSAKKSPDNLSKQQGRVRQCIQGGQQDPEIKLCGQEEVDNQVRLVAGRLSHFPPHEWRRHCNQ</sequence>
<comment type="caution">
    <text evidence="1">The sequence shown here is derived from an EMBL/GenBank/DDBJ whole genome shotgun (WGS) entry which is preliminary data.</text>
</comment>
<dbReference type="AlphaFoldDB" id="A0AAV7HZ34"/>